<comment type="caution">
    <text evidence="1">The sequence shown here is derived from an EMBL/GenBank/DDBJ whole genome shotgun (WGS) entry which is preliminary data.</text>
</comment>
<evidence type="ECO:0000313" key="2">
    <source>
        <dbReference type="Proteomes" id="UP000324222"/>
    </source>
</evidence>
<keyword evidence="2" id="KW-1185">Reference proteome</keyword>
<organism evidence="1 2">
    <name type="scientific">Portunus trituberculatus</name>
    <name type="common">Swimming crab</name>
    <name type="synonym">Neptunus trituberculatus</name>
    <dbReference type="NCBI Taxonomy" id="210409"/>
    <lineage>
        <taxon>Eukaryota</taxon>
        <taxon>Metazoa</taxon>
        <taxon>Ecdysozoa</taxon>
        <taxon>Arthropoda</taxon>
        <taxon>Crustacea</taxon>
        <taxon>Multicrustacea</taxon>
        <taxon>Malacostraca</taxon>
        <taxon>Eumalacostraca</taxon>
        <taxon>Eucarida</taxon>
        <taxon>Decapoda</taxon>
        <taxon>Pleocyemata</taxon>
        <taxon>Brachyura</taxon>
        <taxon>Eubrachyura</taxon>
        <taxon>Portunoidea</taxon>
        <taxon>Portunidae</taxon>
        <taxon>Portuninae</taxon>
        <taxon>Portunus</taxon>
    </lineage>
</organism>
<accession>A0A5B7CWT1</accession>
<protein>
    <submittedName>
        <fullName evidence="1">Uncharacterized protein</fullName>
    </submittedName>
</protein>
<reference evidence="1 2" key="1">
    <citation type="submission" date="2019-05" db="EMBL/GenBank/DDBJ databases">
        <title>Another draft genome of Portunus trituberculatus and its Hox gene families provides insights of decapod evolution.</title>
        <authorList>
            <person name="Jeong J.-H."/>
            <person name="Song I."/>
            <person name="Kim S."/>
            <person name="Choi T."/>
            <person name="Kim D."/>
            <person name="Ryu S."/>
            <person name="Kim W."/>
        </authorList>
    </citation>
    <scope>NUCLEOTIDE SEQUENCE [LARGE SCALE GENOMIC DNA]</scope>
    <source>
        <tissue evidence="1">Muscle</tissue>
    </source>
</reference>
<gene>
    <name evidence="1" type="ORF">E2C01_006951</name>
</gene>
<dbReference type="EMBL" id="VSRR010000334">
    <property type="protein sequence ID" value="MPC14192.1"/>
    <property type="molecule type" value="Genomic_DNA"/>
</dbReference>
<proteinExistence type="predicted"/>
<dbReference type="Proteomes" id="UP000324222">
    <property type="component" value="Unassembled WGS sequence"/>
</dbReference>
<evidence type="ECO:0000313" key="1">
    <source>
        <dbReference type="EMBL" id="MPC14192.1"/>
    </source>
</evidence>
<sequence>MTRTQNKKGREGLKCRQIGSLEKKFENHCESRMKSKTSEQQVASVALTFSGEALRTIKVRATCL</sequence>
<name>A0A5B7CWT1_PORTR</name>
<dbReference type="AlphaFoldDB" id="A0A5B7CWT1"/>